<evidence type="ECO:0000256" key="4">
    <source>
        <dbReference type="ARBA" id="ARBA00022898"/>
    </source>
</evidence>
<sequence length="388" mass="41960">MTEGLAQVPFAAPLIGEEEISAVTEVLRGGWIGTGSVARDTESRFSRYLGVEHSLLLNSGTAALHLALLALGVGPGDEVIVPTTTFTASAATVVHAGATPVLVDVEPHRLTIDVDQVRQHLTRRTRAVMAVHFAGRMADMRALRRLCDEHGLALIEDSAHALPAERDGVTPGRLADATAFSFFVTKPLTSAEGGLLVCHRADLAARARTLSAHGIDRDAFARHHSGRSPHYDVVASGMKYNMPDVAAALLRCQLDRCDALHERRRAIAERYAKGLASLTGLLLPLADIASDSSSWYLYAVQLPEGVDRDDAADRLRRRGIGTSVHFRPLHQFSYYRAELPSAAKAFPVADAAYRRLLSLPIFPAMTNEDVDSVIAALTDELRRATGPR</sequence>
<dbReference type="GO" id="GO:0008483">
    <property type="term" value="F:transaminase activity"/>
    <property type="evidence" value="ECO:0007669"/>
    <property type="project" value="UniProtKB-KW"/>
</dbReference>
<dbReference type="PANTHER" id="PTHR30244">
    <property type="entry name" value="TRANSAMINASE"/>
    <property type="match status" value="1"/>
</dbReference>
<evidence type="ECO:0000256" key="7">
    <source>
        <dbReference type="PIRSR" id="PIRSR000390-2"/>
    </source>
</evidence>
<dbReference type="AlphaFoldDB" id="A0A1G7J8B6"/>
<dbReference type="OrthoDB" id="5342089at2"/>
<comment type="similarity">
    <text evidence="5">Belongs to the DegT/DnrJ/EryC1 family. L-glutamine:2-deoxy-scyllo-inosose/scyllo-inosose aminotransferase subfamily.</text>
</comment>
<protein>
    <submittedName>
        <fullName evidence="8">dTDP-4-amino-4,6-dideoxygalactose transaminase</fullName>
    </submittedName>
</protein>
<evidence type="ECO:0000256" key="3">
    <source>
        <dbReference type="ARBA" id="ARBA00022679"/>
    </source>
</evidence>
<dbReference type="Gene3D" id="3.40.640.10">
    <property type="entry name" value="Type I PLP-dependent aspartate aminotransferase-like (Major domain)"/>
    <property type="match status" value="1"/>
</dbReference>
<evidence type="ECO:0000256" key="5">
    <source>
        <dbReference type="ARBA" id="ARBA00038398"/>
    </source>
</evidence>
<reference evidence="8 9" key="1">
    <citation type="submission" date="2016-10" db="EMBL/GenBank/DDBJ databases">
        <authorList>
            <person name="de Groot N.N."/>
        </authorList>
    </citation>
    <scope>NUCLEOTIDE SEQUENCE [LARGE SCALE GENOMIC DNA]</scope>
    <source>
        <strain evidence="8 9">CGMCC 4.1859</strain>
    </source>
</reference>
<comment type="cofactor">
    <cofactor evidence="1">
        <name>pyridoxal 5'-phosphate</name>
        <dbReference type="ChEBI" id="CHEBI:597326"/>
    </cofactor>
</comment>
<feature type="modified residue" description="N6-(pyridoxal phosphate)lysine" evidence="7">
    <location>
        <position position="186"/>
    </location>
</feature>
<evidence type="ECO:0000256" key="1">
    <source>
        <dbReference type="ARBA" id="ARBA00001933"/>
    </source>
</evidence>
<evidence type="ECO:0000313" key="9">
    <source>
        <dbReference type="Proteomes" id="UP000198614"/>
    </source>
</evidence>
<dbReference type="InterPro" id="IPR015421">
    <property type="entry name" value="PyrdxlP-dep_Trfase_major"/>
</dbReference>
<evidence type="ECO:0000313" key="8">
    <source>
        <dbReference type="EMBL" id="SDF21151.1"/>
    </source>
</evidence>
<dbReference type="GO" id="GO:0030170">
    <property type="term" value="F:pyridoxal phosphate binding"/>
    <property type="evidence" value="ECO:0007669"/>
    <property type="project" value="TreeGrafter"/>
</dbReference>
<dbReference type="PANTHER" id="PTHR30244:SF34">
    <property type="entry name" value="DTDP-4-AMINO-4,6-DIDEOXYGALACTOSE TRANSAMINASE"/>
    <property type="match status" value="1"/>
</dbReference>
<evidence type="ECO:0000256" key="6">
    <source>
        <dbReference type="PIRSR" id="PIRSR000390-1"/>
    </source>
</evidence>
<keyword evidence="2" id="KW-0032">Aminotransferase</keyword>
<dbReference type="GO" id="GO:0000271">
    <property type="term" value="P:polysaccharide biosynthetic process"/>
    <property type="evidence" value="ECO:0007669"/>
    <property type="project" value="TreeGrafter"/>
</dbReference>
<dbReference type="InterPro" id="IPR015422">
    <property type="entry name" value="PyrdxlP-dep_Trfase_small"/>
</dbReference>
<dbReference type="CDD" id="cd00616">
    <property type="entry name" value="AHBA_syn"/>
    <property type="match status" value="1"/>
</dbReference>
<dbReference type="Pfam" id="PF01041">
    <property type="entry name" value="DegT_DnrJ_EryC1"/>
    <property type="match status" value="1"/>
</dbReference>
<organism evidence="8 9">
    <name type="scientific">Streptomyces griseoaurantiacus</name>
    <dbReference type="NCBI Taxonomy" id="68213"/>
    <lineage>
        <taxon>Bacteria</taxon>
        <taxon>Bacillati</taxon>
        <taxon>Actinomycetota</taxon>
        <taxon>Actinomycetes</taxon>
        <taxon>Kitasatosporales</taxon>
        <taxon>Streptomycetaceae</taxon>
        <taxon>Streptomyces</taxon>
        <taxon>Streptomyces aurantiacus group</taxon>
    </lineage>
</organism>
<dbReference type="Gene3D" id="3.90.1150.10">
    <property type="entry name" value="Aspartate Aminotransferase, domain 1"/>
    <property type="match status" value="1"/>
</dbReference>
<dbReference type="InterPro" id="IPR000653">
    <property type="entry name" value="DegT/StrS_aminotransferase"/>
</dbReference>
<dbReference type="EMBL" id="FNAX01000006">
    <property type="protein sequence ID" value="SDF21151.1"/>
    <property type="molecule type" value="Genomic_DNA"/>
</dbReference>
<keyword evidence="4 7" id="KW-0663">Pyridoxal phosphate</keyword>
<dbReference type="InterPro" id="IPR015424">
    <property type="entry name" value="PyrdxlP-dep_Trfase"/>
</dbReference>
<keyword evidence="3" id="KW-0808">Transferase</keyword>
<accession>A0A1G7J8B6</accession>
<name>A0A1G7J8B6_9ACTN</name>
<feature type="active site" description="Proton acceptor" evidence="6">
    <location>
        <position position="186"/>
    </location>
</feature>
<dbReference type="PIRSF" id="PIRSF000390">
    <property type="entry name" value="PLP_StrS"/>
    <property type="match status" value="1"/>
</dbReference>
<proteinExistence type="inferred from homology"/>
<dbReference type="SUPFAM" id="SSF53383">
    <property type="entry name" value="PLP-dependent transferases"/>
    <property type="match status" value="1"/>
</dbReference>
<gene>
    <name evidence="8" type="ORF">SAMN05216260_106326</name>
</gene>
<dbReference type="Proteomes" id="UP000198614">
    <property type="component" value="Unassembled WGS sequence"/>
</dbReference>
<evidence type="ECO:0000256" key="2">
    <source>
        <dbReference type="ARBA" id="ARBA00022576"/>
    </source>
</evidence>